<evidence type="ECO:0000313" key="3">
    <source>
        <dbReference type="Proteomes" id="UP001396334"/>
    </source>
</evidence>
<organism evidence="2 3">
    <name type="scientific">Hibiscus sabdariffa</name>
    <name type="common">roselle</name>
    <dbReference type="NCBI Taxonomy" id="183260"/>
    <lineage>
        <taxon>Eukaryota</taxon>
        <taxon>Viridiplantae</taxon>
        <taxon>Streptophyta</taxon>
        <taxon>Embryophyta</taxon>
        <taxon>Tracheophyta</taxon>
        <taxon>Spermatophyta</taxon>
        <taxon>Magnoliopsida</taxon>
        <taxon>eudicotyledons</taxon>
        <taxon>Gunneridae</taxon>
        <taxon>Pentapetalae</taxon>
        <taxon>rosids</taxon>
        <taxon>malvids</taxon>
        <taxon>Malvales</taxon>
        <taxon>Malvaceae</taxon>
        <taxon>Malvoideae</taxon>
        <taxon>Hibiscus</taxon>
    </lineage>
</organism>
<protein>
    <submittedName>
        <fullName evidence="2">Uncharacterized protein</fullName>
    </submittedName>
</protein>
<proteinExistence type="predicted"/>
<keyword evidence="3" id="KW-1185">Reference proteome</keyword>
<sequence>METEWRRGDEAGVFLRNWHERDGREPSDDGLSSLGLSSKQWRAAAKSMATRDLKEKKGNSPFLYCREKEKNELGVCDPFTSQTRAIQVNRGGPVRSLSNRSVKVSPPCQVCNQLDLQGPPVFSPPYQLCSQLNPQGPPPFSPLCDKPIEEGSSCHQLWLLKSWALVVR</sequence>
<name>A0ABR2TIQ4_9ROSI</name>
<dbReference type="EMBL" id="JBBPBN010000005">
    <property type="protein sequence ID" value="KAK9037362.1"/>
    <property type="molecule type" value="Genomic_DNA"/>
</dbReference>
<comment type="caution">
    <text evidence="2">The sequence shown here is derived from an EMBL/GenBank/DDBJ whole genome shotgun (WGS) entry which is preliminary data.</text>
</comment>
<reference evidence="2 3" key="1">
    <citation type="journal article" date="2024" name="G3 (Bethesda)">
        <title>Genome assembly of Hibiscus sabdariffa L. provides insights into metabolisms of medicinal natural products.</title>
        <authorList>
            <person name="Kim T."/>
        </authorList>
    </citation>
    <scope>NUCLEOTIDE SEQUENCE [LARGE SCALE GENOMIC DNA]</scope>
    <source>
        <strain evidence="2">TK-2024</strain>
        <tissue evidence="2">Old leaves</tissue>
    </source>
</reference>
<evidence type="ECO:0000313" key="2">
    <source>
        <dbReference type="EMBL" id="KAK9037362.1"/>
    </source>
</evidence>
<accession>A0ABR2TIQ4</accession>
<evidence type="ECO:0000256" key="1">
    <source>
        <dbReference type="SAM" id="MobiDB-lite"/>
    </source>
</evidence>
<feature type="compositionally biased region" description="Basic and acidic residues" evidence="1">
    <location>
        <begin position="17"/>
        <end position="27"/>
    </location>
</feature>
<gene>
    <name evidence="2" type="ORF">V6N11_022274</name>
</gene>
<dbReference type="Proteomes" id="UP001396334">
    <property type="component" value="Unassembled WGS sequence"/>
</dbReference>
<feature type="region of interest" description="Disordered" evidence="1">
    <location>
        <begin position="15"/>
        <end position="35"/>
    </location>
</feature>